<dbReference type="AlphaFoldDB" id="A0A9E6SUW9"/>
<accession>A0A9E6SUW9</accession>
<dbReference type="SMART" id="SM00028">
    <property type="entry name" value="TPR"/>
    <property type="match status" value="6"/>
</dbReference>
<evidence type="ECO:0000313" key="7">
    <source>
        <dbReference type="Proteomes" id="UP000671910"/>
    </source>
</evidence>
<keyword evidence="1" id="KW-0677">Repeat</keyword>
<evidence type="ECO:0000313" key="5">
    <source>
        <dbReference type="EMBL" id="QTU84966.1"/>
    </source>
</evidence>
<dbReference type="InterPro" id="IPR011990">
    <property type="entry name" value="TPR-like_helical_dom_sf"/>
</dbReference>
<dbReference type="PANTHER" id="PTHR44943">
    <property type="entry name" value="CELLULOSE SYNTHASE OPERON PROTEIN C"/>
    <property type="match status" value="1"/>
</dbReference>
<dbReference type="Pfam" id="PF13432">
    <property type="entry name" value="TPR_16"/>
    <property type="match status" value="2"/>
</dbReference>
<protein>
    <submittedName>
        <fullName evidence="5">Tetratricopeptide repeat protein</fullName>
    </submittedName>
</protein>
<keyword evidence="6" id="KW-1185">Reference proteome</keyword>
<dbReference type="PANTHER" id="PTHR44943:SF8">
    <property type="entry name" value="TPR REPEAT-CONTAINING PROTEIN MJ0263"/>
    <property type="match status" value="1"/>
</dbReference>
<keyword evidence="3" id="KW-1133">Transmembrane helix</keyword>
<dbReference type="Pfam" id="PF13181">
    <property type="entry name" value="TPR_8"/>
    <property type="match status" value="1"/>
</dbReference>
<evidence type="ECO:0000256" key="3">
    <source>
        <dbReference type="SAM" id="Phobius"/>
    </source>
</evidence>
<dbReference type="EMBL" id="CP072829">
    <property type="protein sequence ID" value="QTU84966.1"/>
    <property type="molecule type" value="Genomic_DNA"/>
</dbReference>
<feature type="transmembrane region" description="Helical" evidence="3">
    <location>
        <begin position="325"/>
        <end position="349"/>
    </location>
</feature>
<keyword evidence="2" id="KW-0802">TPR repeat</keyword>
<dbReference type="RefSeq" id="WP_166339896.1">
    <property type="nucleotide sequence ID" value="NZ_CP072829.1"/>
</dbReference>
<dbReference type="Gene3D" id="1.25.40.10">
    <property type="entry name" value="Tetratricopeptide repeat domain"/>
    <property type="match status" value="2"/>
</dbReference>
<evidence type="ECO:0000313" key="4">
    <source>
        <dbReference type="EMBL" id="NHM14587.1"/>
    </source>
</evidence>
<name>A0A9E6SUW9_9ACTN</name>
<dbReference type="InterPro" id="IPR019734">
    <property type="entry name" value="TPR_rpt"/>
</dbReference>
<organism evidence="5 7">
    <name type="scientific">Xiamenia xianingshaonis</name>
    <dbReference type="NCBI Taxonomy" id="2682776"/>
    <lineage>
        <taxon>Bacteria</taxon>
        <taxon>Bacillati</taxon>
        <taxon>Actinomycetota</taxon>
        <taxon>Coriobacteriia</taxon>
        <taxon>Eggerthellales</taxon>
        <taxon>Eggerthellaceae</taxon>
        <taxon>Xiamenia</taxon>
    </lineage>
</organism>
<keyword evidence="3" id="KW-0812">Transmembrane</keyword>
<reference evidence="4 6" key="1">
    <citation type="submission" date="2019-11" db="EMBL/GenBank/DDBJ databases">
        <title>Eggerthellaceae novel genus isolated from the rectal contents of marmort.</title>
        <authorList>
            <person name="Zhang G."/>
        </authorList>
    </citation>
    <scope>NUCLEOTIDE SEQUENCE [LARGE SCALE GENOMIC DNA]</scope>
    <source>
        <strain evidence="4">Zg-886</strain>
        <strain evidence="6">zg-886</strain>
    </source>
</reference>
<sequence>MNNQLFQQARAAYSHKAYEQALAGFTRCLQDAESPLAPGEMGQLYHQIGNCLIKLSNPAEAIQAYTQATADTAYDAFGAVNYNLGMAYASLHDYEDAALHFEVAVSDQRYATPYKAFLAMGNALLKLGKSAEAGVAFREAALDESNPDPTKALLNLGVCFMALDRPADAVSSYESALQFVQDKATRNRLQANLGQAFVACGQMQKAITAFEAALADKSYFLSDSASVDYQRAIGAVSQGSAQITQVISPVRNQGAANADMSGFDVSSEGTPVYPDHDAYYYQDAYETATGIQPVEEDNPFFTATDEEIEQWSKGKVKADRKRRNVGLKALAVVILLVLAACAACVALYVQGWGYPSQQTVIDELFADPKAAVSTVFASEVNEDVATSMAEPIVQDDEPTIDGMEASMSDTTAYVTATTPEGGTVQYRIMLVRDFIGWKVSSVELYFPSQNQD</sequence>
<gene>
    <name evidence="4" type="ORF">GMI68_07400</name>
    <name evidence="5" type="ORF">J7S26_03390</name>
</gene>
<keyword evidence="3" id="KW-0472">Membrane</keyword>
<evidence type="ECO:0000313" key="6">
    <source>
        <dbReference type="Proteomes" id="UP000636394"/>
    </source>
</evidence>
<dbReference type="KEGG" id="ebz:J7S26_03390"/>
<dbReference type="SUPFAM" id="SSF48452">
    <property type="entry name" value="TPR-like"/>
    <property type="match status" value="1"/>
</dbReference>
<evidence type="ECO:0000256" key="2">
    <source>
        <dbReference type="ARBA" id="ARBA00022803"/>
    </source>
</evidence>
<dbReference type="InterPro" id="IPR051685">
    <property type="entry name" value="Ycf3/AcsC/BcsC/TPR_MFPF"/>
</dbReference>
<dbReference type="Proteomes" id="UP000636394">
    <property type="component" value="Unassembled WGS sequence"/>
</dbReference>
<proteinExistence type="predicted"/>
<dbReference type="EMBL" id="WPCR01000008">
    <property type="protein sequence ID" value="NHM14587.1"/>
    <property type="molecule type" value="Genomic_DNA"/>
</dbReference>
<dbReference type="Proteomes" id="UP000671910">
    <property type="component" value="Chromosome"/>
</dbReference>
<reference evidence="5" key="2">
    <citation type="submission" date="2021-04" db="EMBL/GenBank/DDBJ databases">
        <title>Novel species in family Eggerthellaceae.</title>
        <authorList>
            <person name="Zhang G."/>
        </authorList>
    </citation>
    <scope>NUCLEOTIDE SEQUENCE</scope>
    <source>
        <strain evidence="5">Zg-886</strain>
    </source>
</reference>
<evidence type="ECO:0000256" key="1">
    <source>
        <dbReference type="ARBA" id="ARBA00022737"/>
    </source>
</evidence>